<sequence>MTQSVIYQDLSKSIERELAKILGKITHHVHPEIVEYIARGNDSFRSVFLGFCHERLDVSSFFYTDSDCVFPGVRRPVNSEKYDKWKNNIFEPDGTILNDNTFPRHIWAFLSMGAAYSGGSSGLWSRSGLNKFELAHIFGHKQDERHTEKKVFDDFQEGIQPYGLFTSASNVVLIPKGFAKPTDHMQNIKVCFYKRHLDLYGSNVIGVSNLKDSCIPDWYDEIEWLEPILVSGWKDKISDLLNYREDHLRKKYGNKGKDIEGLNNEPSKELSSLENDAFLLPIALDPEDPEIFKRELLISKRAIIETVYSDGRVEIKNWNASKFSESSNLLGNLRSRPEYRSGNWRKIGIKQVNVIVKTTV</sequence>
<keyword evidence="2" id="KW-1185">Reference proteome</keyword>
<dbReference type="EMBL" id="CP001322">
    <property type="protein sequence ID" value="ACL04389.1"/>
    <property type="molecule type" value="Genomic_DNA"/>
</dbReference>
<gene>
    <name evidence="1" type="ordered locus">Dalk_2697</name>
</gene>
<accession>B8FIZ8</accession>
<proteinExistence type="predicted"/>
<organism evidence="1 2">
    <name type="scientific">Desulfatibacillum aliphaticivorans</name>
    <dbReference type="NCBI Taxonomy" id="218208"/>
    <lineage>
        <taxon>Bacteria</taxon>
        <taxon>Pseudomonadati</taxon>
        <taxon>Thermodesulfobacteriota</taxon>
        <taxon>Desulfobacteria</taxon>
        <taxon>Desulfobacterales</taxon>
        <taxon>Desulfatibacillaceae</taxon>
        <taxon>Desulfatibacillum</taxon>
    </lineage>
</organism>
<name>B8FIZ8_DESAL</name>
<dbReference type="HOGENOM" id="CLU_768883_0_0_7"/>
<evidence type="ECO:0000313" key="2">
    <source>
        <dbReference type="Proteomes" id="UP000000739"/>
    </source>
</evidence>
<evidence type="ECO:0000313" key="1">
    <source>
        <dbReference type="EMBL" id="ACL04389.1"/>
    </source>
</evidence>
<dbReference type="Proteomes" id="UP000000739">
    <property type="component" value="Chromosome"/>
</dbReference>
<reference evidence="1 2" key="1">
    <citation type="journal article" date="2012" name="Environ. Microbiol.">
        <title>The genome sequence of Desulfatibacillum alkenivorans AK-01: a blueprint for anaerobic alkane oxidation.</title>
        <authorList>
            <person name="Callaghan A.V."/>
            <person name="Morris B.E."/>
            <person name="Pereira I.A."/>
            <person name="McInerney M.J."/>
            <person name="Austin R.N."/>
            <person name="Groves J.T."/>
            <person name="Kukor J.J."/>
            <person name="Suflita J.M."/>
            <person name="Young L.Y."/>
            <person name="Zylstra G.J."/>
            <person name="Wawrik B."/>
        </authorList>
    </citation>
    <scope>NUCLEOTIDE SEQUENCE [LARGE SCALE GENOMIC DNA]</scope>
    <source>
        <strain evidence="1 2">AK-01</strain>
    </source>
</reference>
<dbReference type="AlphaFoldDB" id="B8FIZ8"/>
<dbReference type="KEGG" id="dal:Dalk_2697"/>
<protein>
    <submittedName>
        <fullName evidence="1">Uncharacterized protein</fullName>
    </submittedName>
</protein>
<dbReference type="eggNOG" id="ENOG5033IHZ">
    <property type="taxonomic scope" value="Bacteria"/>
</dbReference>
<dbReference type="RefSeq" id="WP_015947459.1">
    <property type="nucleotide sequence ID" value="NC_011768.1"/>
</dbReference>